<organism evidence="3 4">
    <name type="scientific">Sinomonas cellulolyticus</name>
    <dbReference type="NCBI Taxonomy" id="2801916"/>
    <lineage>
        <taxon>Bacteria</taxon>
        <taxon>Bacillati</taxon>
        <taxon>Actinomycetota</taxon>
        <taxon>Actinomycetes</taxon>
        <taxon>Micrococcales</taxon>
        <taxon>Micrococcaceae</taxon>
        <taxon>Sinomonas</taxon>
    </lineage>
</organism>
<name>A0ABS1K6Z3_9MICC</name>
<gene>
    <name evidence="3" type="ORF">JJE72_18065</name>
</gene>
<dbReference type="RefSeq" id="WP_189693822.1">
    <property type="nucleotide sequence ID" value="NZ_BNCM01000006.1"/>
</dbReference>
<dbReference type="Pfam" id="PF08327">
    <property type="entry name" value="AHSA1"/>
    <property type="match status" value="1"/>
</dbReference>
<dbReference type="Gene3D" id="3.30.530.20">
    <property type="match status" value="1"/>
</dbReference>
<evidence type="ECO:0000259" key="2">
    <source>
        <dbReference type="Pfam" id="PF08327"/>
    </source>
</evidence>
<reference evidence="3 4" key="1">
    <citation type="submission" date="2021-01" db="EMBL/GenBank/DDBJ databases">
        <title>Genome public.</title>
        <authorList>
            <person name="Liu C."/>
            <person name="Sun Q."/>
        </authorList>
    </citation>
    <scope>NUCLEOTIDE SEQUENCE [LARGE SCALE GENOMIC DNA]</scope>
    <source>
        <strain evidence="3 4">JC656</strain>
    </source>
</reference>
<dbReference type="SUPFAM" id="SSF55961">
    <property type="entry name" value="Bet v1-like"/>
    <property type="match status" value="1"/>
</dbReference>
<sequence length="148" mass="16445">MTDTADLTEVRVEDFLPQSPPAVWRALTTRELLAQWLMPNDFAPEVGHRFHFRTEPVPAARFSGVIACEVLELREPELLAISWADESAENDMATTVTFSLEAHDGGTRLTVVQSGYRADHPGDQMARTIMGSGWAGRIVPRLREVVQG</sequence>
<dbReference type="CDD" id="cd07814">
    <property type="entry name" value="SRPBCC_CalC_Aha1-like"/>
    <property type="match status" value="1"/>
</dbReference>
<protein>
    <submittedName>
        <fullName evidence="3">SRPBCC domain-containing protein</fullName>
    </submittedName>
</protein>
<evidence type="ECO:0000313" key="3">
    <source>
        <dbReference type="EMBL" id="MBL0707405.1"/>
    </source>
</evidence>
<proteinExistence type="inferred from homology"/>
<evidence type="ECO:0000256" key="1">
    <source>
        <dbReference type="ARBA" id="ARBA00006817"/>
    </source>
</evidence>
<dbReference type="EMBL" id="JAERRC010000046">
    <property type="protein sequence ID" value="MBL0707405.1"/>
    <property type="molecule type" value="Genomic_DNA"/>
</dbReference>
<feature type="domain" description="Activator of Hsp90 ATPase homologue 1/2-like C-terminal" evidence="2">
    <location>
        <begin position="19"/>
        <end position="136"/>
    </location>
</feature>
<keyword evidence="4" id="KW-1185">Reference proteome</keyword>
<evidence type="ECO:0000313" key="4">
    <source>
        <dbReference type="Proteomes" id="UP000639051"/>
    </source>
</evidence>
<dbReference type="InterPro" id="IPR013538">
    <property type="entry name" value="ASHA1/2-like_C"/>
</dbReference>
<accession>A0ABS1K6Z3</accession>
<comment type="caution">
    <text evidence="3">The sequence shown here is derived from an EMBL/GenBank/DDBJ whole genome shotgun (WGS) entry which is preliminary data.</text>
</comment>
<dbReference type="InterPro" id="IPR023393">
    <property type="entry name" value="START-like_dom_sf"/>
</dbReference>
<comment type="similarity">
    <text evidence="1">Belongs to the AHA1 family.</text>
</comment>
<dbReference type="Proteomes" id="UP000639051">
    <property type="component" value="Unassembled WGS sequence"/>
</dbReference>